<dbReference type="InterPro" id="IPR005467">
    <property type="entry name" value="His_kinase_dom"/>
</dbReference>
<feature type="transmembrane region" description="Helical" evidence="4">
    <location>
        <begin position="240"/>
        <end position="256"/>
    </location>
</feature>
<dbReference type="GO" id="GO:0000155">
    <property type="term" value="F:phosphorelay sensor kinase activity"/>
    <property type="evidence" value="ECO:0007669"/>
    <property type="project" value="InterPro"/>
</dbReference>
<feature type="transmembrane region" description="Helical" evidence="4">
    <location>
        <begin position="301"/>
        <end position="322"/>
    </location>
</feature>
<dbReference type="RefSeq" id="WP_163302436.1">
    <property type="nucleotide sequence ID" value="NZ_JAAGRQ010000046.1"/>
</dbReference>
<feature type="transmembrane region" description="Helical" evidence="4">
    <location>
        <begin position="276"/>
        <end position="294"/>
    </location>
</feature>
<dbReference type="Gene3D" id="3.30.565.10">
    <property type="entry name" value="Histidine kinase-like ATPase, C-terminal domain"/>
    <property type="match status" value="1"/>
</dbReference>
<feature type="transmembrane region" description="Helical" evidence="4">
    <location>
        <begin position="208"/>
        <end position="228"/>
    </location>
</feature>
<evidence type="ECO:0000259" key="6">
    <source>
        <dbReference type="PROSITE" id="PS50109"/>
    </source>
</evidence>
<evidence type="ECO:0000256" key="3">
    <source>
        <dbReference type="ARBA" id="ARBA00023012"/>
    </source>
</evidence>
<dbReference type="Pfam" id="PF07695">
    <property type="entry name" value="7TMR-DISM_7TM"/>
    <property type="match status" value="1"/>
</dbReference>
<feature type="transmembrane region" description="Helical" evidence="4">
    <location>
        <begin position="334"/>
        <end position="355"/>
    </location>
</feature>
<evidence type="ECO:0000256" key="2">
    <source>
        <dbReference type="ARBA" id="ARBA00022777"/>
    </source>
</evidence>
<dbReference type="PANTHER" id="PTHR24421">
    <property type="entry name" value="NITRATE/NITRITE SENSOR PROTEIN NARX-RELATED"/>
    <property type="match status" value="1"/>
</dbReference>
<feature type="domain" description="Histidine kinase" evidence="6">
    <location>
        <begin position="562"/>
        <end position="652"/>
    </location>
</feature>
<dbReference type="SMART" id="SM00387">
    <property type="entry name" value="HATPase_c"/>
    <property type="match status" value="1"/>
</dbReference>
<keyword evidence="5" id="KW-0732">Signal</keyword>
<feature type="chain" id="PRO_5029540159" evidence="5">
    <location>
        <begin position="23"/>
        <end position="662"/>
    </location>
</feature>
<dbReference type="InterPro" id="IPR008979">
    <property type="entry name" value="Galactose-bd-like_sf"/>
</dbReference>
<comment type="caution">
    <text evidence="7">The sequence shown here is derived from an EMBL/GenBank/DDBJ whole genome shotgun (WGS) entry which is preliminary data.</text>
</comment>
<keyword evidence="4" id="KW-0812">Transmembrane</keyword>
<dbReference type="PROSITE" id="PS50109">
    <property type="entry name" value="HIS_KIN"/>
    <property type="match status" value="1"/>
</dbReference>
<keyword evidence="2 7" id="KW-0418">Kinase</keyword>
<evidence type="ECO:0000256" key="4">
    <source>
        <dbReference type="SAM" id="Phobius"/>
    </source>
</evidence>
<gene>
    <name evidence="7" type="ORF">G3N56_11645</name>
</gene>
<dbReference type="Pfam" id="PF02518">
    <property type="entry name" value="HATPase_c"/>
    <property type="match status" value="1"/>
</dbReference>
<keyword evidence="3" id="KW-0902">Two-component regulatory system</keyword>
<dbReference type="Gene3D" id="2.60.120.260">
    <property type="entry name" value="Galactose-binding domain-like"/>
    <property type="match status" value="1"/>
</dbReference>
<feature type="signal peptide" evidence="5">
    <location>
        <begin position="1"/>
        <end position="22"/>
    </location>
</feature>
<dbReference type="InterPro" id="IPR003594">
    <property type="entry name" value="HATPase_dom"/>
</dbReference>
<keyword evidence="8" id="KW-1185">Reference proteome</keyword>
<dbReference type="SUPFAM" id="SSF55874">
    <property type="entry name" value="ATPase domain of HSP90 chaperone/DNA topoisomerase II/histidine kinase"/>
    <property type="match status" value="1"/>
</dbReference>
<keyword evidence="1" id="KW-0808">Transferase</keyword>
<dbReference type="GO" id="GO:0046983">
    <property type="term" value="F:protein dimerization activity"/>
    <property type="evidence" value="ECO:0007669"/>
    <property type="project" value="InterPro"/>
</dbReference>
<dbReference type="CDD" id="cd16917">
    <property type="entry name" value="HATPase_UhpB-NarQ-NarX-like"/>
    <property type="match status" value="1"/>
</dbReference>
<dbReference type="InterPro" id="IPR036890">
    <property type="entry name" value="HATPase_C_sf"/>
</dbReference>
<accession>A0A7K3NMG9</accession>
<dbReference type="InterPro" id="IPR011623">
    <property type="entry name" value="7TMR_DISM_rcpt_extracell_dom1"/>
</dbReference>
<evidence type="ECO:0000256" key="5">
    <source>
        <dbReference type="SAM" id="SignalP"/>
    </source>
</evidence>
<dbReference type="GO" id="GO:0016020">
    <property type="term" value="C:membrane"/>
    <property type="evidence" value="ECO:0007669"/>
    <property type="project" value="InterPro"/>
</dbReference>
<dbReference type="AlphaFoldDB" id="A0A7K3NMG9"/>
<evidence type="ECO:0000313" key="8">
    <source>
        <dbReference type="Proteomes" id="UP000469724"/>
    </source>
</evidence>
<dbReference type="EMBL" id="JAAGRQ010000046">
    <property type="protein sequence ID" value="NDY57394.1"/>
    <property type="molecule type" value="Genomic_DNA"/>
</dbReference>
<protein>
    <submittedName>
        <fullName evidence="7">Sensor histidine kinase</fullName>
    </submittedName>
</protein>
<reference evidence="7 8" key="1">
    <citation type="submission" date="2020-02" db="EMBL/GenBank/DDBJ databases">
        <title>Comparative genomics of sulfur disproportionating microorganisms.</title>
        <authorList>
            <person name="Ward L.M."/>
            <person name="Bertran E."/>
            <person name="Johnston D.T."/>
        </authorList>
    </citation>
    <scope>NUCLEOTIDE SEQUENCE [LARGE SCALE GENOMIC DNA]</scope>
    <source>
        <strain evidence="7 8">DSM 3696</strain>
    </source>
</reference>
<dbReference type="Pfam" id="PF07730">
    <property type="entry name" value="HisKA_3"/>
    <property type="match status" value="1"/>
</dbReference>
<name>A0A7K3NMG9_9BACT</name>
<dbReference type="InterPro" id="IPR050482">
    <property type="entry name" value="Sensor_HK_TwoCompSys"/>
</dbReference>
<dbReference type="Gene3D" id="1.20.5.1930">
    <property type="match status" value="1"/>
</dbReference>
<feature type="transmembrane region" description="Helical" evidence="4">
    <location>
        <begin position="390"/>
        <end position="409"/>
    </location>
</feature>
<proteinExistence type="predicted"/>
<evidence type="ECO:0000256" key="1">
    <source>
        <dbReference type="ARBA" id="ARBA00022679"/>
    </source>
</evidence>
<keyword evidence="4" id="KW-0472">Membrane</keyword>
<dbReference type="SUPFAM" id="SSF49785">
    <property type="entry name" value="Galactose-binding domain-like"/>
    <property type="match status" value="1"/>
</dbReference>
<organism evidence="7 8">
    <name type="scientific">Desulfolutivibrio sulfodismutans</name>
    <dbReference type="NCBI Taxonomy" id="63561"/>
    <lineage>
        <taxon>Bacteria</taxon>
        <taxon>Pseudomonadati</taxon>
        <taxon>Thermodesulfobacteriota</taxon>
        <taxon>Desulfovibrionia</taxon>
        <taxon>Desulfovibrionales</taxon>
        <taxon>Desulfovibrionaceae</taxon>
        <taxon>Desulfolutivibrio</taxon>
    </lineage>
</organism>
<keyword evidence="4" id="KW-1133">Transmembrane helix</keyword>
<dbReference type="Proteomes" id="UP000469724">
    <property type="component" value="Unassembled WGS sequence"/>
</dbReference>
<dbReference type="InterPro" id="IPR011712">
    <property type="entry name" value="Sig_transdc_His_kin_sub3_dim/P"/>
</dbReference>
<sequence>MPNVAVRSALAAILAFVLLAPAAGCLRRGADTPVATHGVLDLAGFDLARDGPAALDGQWEFYWDRLLSPEDFGPGVTPPEPSGFMTLPGVWKGYELHGQPLPGYGKATFRLRLSPPPGERRLALRISGVNAAYRLWADGRLIAESGVVGDVAGAETSHRSLAMVGFESHGAPIDLVLQVSNHVFRRGGLRQAIMIGLPDQVQGVHVRIWAWSMFFVGSLLIMAVYHLALHYLRKKDISSLYFAISCTLLVTLLLTMDSSDTLINLFFPDIKPDVVRRIPLVAYAVLGSILYRFYKSIYPDEFFIFVKYICDIRSVVFVFIIVTQPDAYVYKAVLYLPLTTLFVNLCILVMLGLCLKRGRDGSSILFIGYAILSVTSMSDIYRFFFGINVLNLLPLGMLAFALSQALALAQRFTNAFSAVEGLSRALTGKNAALRAEMDERTRLEREIVNVSEEERRRLSHDLHDGLCQQLGGARLRCAALEHRGIAEGDVAAEVAEISLMLKESVSQAYDLSRGLWPVEHTPGEARPSLDDLARRVSQSSGVAIEYVENLDCEPCRNEHLVQFYRIAQEAVANAVKHAQPGRITITLSCGLDRLLALTVRDDGIGLQAAVRSQGGLGMRIMSYRARMIGARLSVEDAPGGGTVVTCLLACGINGDGKEKTDA</sequence>
<evidence type="ECO:0000313" key="7">
    <source>
        <dbReference type="EMBL" id="NDY57394.1"/>
    </source>
</evidence>